<dbReference type="GO" id="GO:0016020">
    <property type="term" value="C:membrane"/>
    <property type="evidence" value="ECO:0007669"/>
    <property type="project" value="UniProtKB-SubCell"/>
</dbReference>
<dbReference type="NCBIfam" id="NF010446">
    <property type="entry name" value="PRK13872.1"/>
    <property type="match status" value="1"/>
</dbReference>
<feature type="domain" description="Bacterial virulence protein VirB8" evidence="5">
    <location>
        <begin position="22"/>
        <end position="225"/>
    </location>
</feature>
<evidence type="ECO:0000256" key="4">
    <source>
        <dbReference type="ARBA" id="ARBA00023136"/>
    </source>
</evidence>
<evidence type="ECO:0000313" key="7">
    <source>
        <dbReference type="Proteomes" id="UP000244913"/>
    </source>
</evidence>
<dbReference type="InterPro" id="IPR035658">
    <property type="entry name" value="TrbF"/>
</dbReference>
<evidence type="ECO:0000256" key="1">
    <source>
        <dbReference type="ARBA" id="ARBA00004167"/>
    </source>
</evidence>
<evidence type="ECO:0000313" key="6">
    <source>
        <dbReference type="EMBL" id="PVM77482.1"/>
    </source>
</evidence>
<evidence type="ECO:0000256" key="3">
    <source>
        <dbReference type="ARBA" id="ARBA00022989"/>
    </source>
</evidence>
<dbReference type="RefSeq" id="WP_116568690.1">
    <property type="nucleotide sequence ID" value="NZ_QDKP01000049.1"/>
</dbReference>
<dbReference type="Pfam" id="PF04335">
    <property type="entry name" value="VirB8"/>
    <property type="match status" value="1"/>
</dbReference>
<dbReference type="Proteomes" id="UP000244913">
    <property type="component" value="Unassembled WGS sequence"/>
</dbReference>
<keyword evidence="7" id="KW-1185">Reference proteome</keyword>
<organism evidence="6 7">
    <name type="scientific">Caulobacter radicis</name>
    <dbReference type="NCBI Taxonomy" id="2172650"/>
    <lineage>
        <taxon>Bacteria</taxon>
        <taxon>Pseudomonadati</taxon>
        <taxon>Pseudomonadota</taxon>
        <taxon>Alphaproteobacteria</taxon>
        <taxon>Caulobacterales</taxon>
        <taxon>Caulobacteraceae</taxon>
        <taxon>Caulobacter</taxon>
    </lineage>
</organism>
<dbReference type="CDD" id="cd16425">
    <property type="entry name" value="TrbF"/>
    <property type="match status" value="1"/>
</dbReference>
<dbReference type="AlphaFoldDB" id="A0A2T9J7I5"/>
<sequence length="228" mass="24933">MNPFKGGPRFGLTPAPETPYQRAGQVWDQRIGSARVQAANWRIMALGLLGLSGALGGALAWLSAQGAITPWVVEVDRLGEIRTVGPATKNYKPTDEGVRTTLRHFVENVRSISSDGVAVSRAWDDAYAVVQGDAARFVTDYANAIDLEKQIGRTQVSVEVTSVLRASPKSFRAAWIERRYVQGQLQSTERWSAILTVELSKPRTDQEVLRNGLGVRVTAINWSREGGA</sequence>
<dbReference type="EMBL" id="QDKP01000049">
    <property type="protein sequence ID" value="PVM77482.1"/>
    <property type="molecule type" value="Genomic_DNA"/>
</dbReference>
<keyword evidence="3" id="KW-1133">Transmembrane helix</keyword>
<comment type="caution">
    <text evidence="6">The sequence shown here is derived from an EMBL/GenBank/DDBJ whole genome shotgun (WGS) entry which is preliminary data.</text>
</comment>
<dbReference type="InterPro" id="IPR032710">
    <property type="entry name" value="NTF2-like_dom_sf"/>
</dbReference>
<comment type="subcellular location">
    <subcellularLocation>
        <location evidence="1">Membrane</location>
        <topology evidence="1">Single-pass membrane protein</topology>
    </subcellularLocation>
</comment>
<keyword evidence="2" id="KW-0812">Transmembrane</keyword>
<dbReference type="SUPFAM" id="SSF54427">
    <property type="entry name" value="NTF2-like"/>
    <property type="match status" value="1"/>
</dbReference>
<reference evidence="6 7" key="1">
    <citation type="submission" date="2018-04" db="EMBL/GenBank/DDBJ databases">
        <title>The genome sequence of Caulobacter sp. 736.</title>
        <authorList>
            <person name="Gao J."/>
            <person name="Sun J."/>
        </authorList>
    </citation>
    <scope>NUCLEOTIDE SEQUENCE [LARGE SCALE GENOMIC DNA]</scope>
    <source>
        <strain evidence="6 7">736</strain>
    </source>
</reference>
<dbReference type="Gene3D" id="3.10.450.230">
    <property type="entry name" value="VirB8 protein"/>
    <property type="match status" value="1"/>
</dbReference>
<keyword evidence="4" id="KW-0472">Membrane</keyword>
<name>A0A2T9J7I5_9CAUL</name>
<accession>A0A2T9J7I5</accession>
<gene>
    <name evidence="6" type="ORF">DDF65_16250</name>
</gene>
<proteinExistence type="predicted"/>
<dbReference type="InterPro" id="IPR007430">
    <property type="entry name" value="VirB8"/>
</dbReference>
<protein>
    <submittedName>
        <fullName evidence="6">Conjugal transfer protein TrbF</fullName>
    </submittedName>
</protein>
<evidence type="ECO:0000256" key="2">
    <source>
        <dbReference type="ARBA" id="ARBA00022692"/>
    </source>
</evidence>
<evidence type="ECO:0000259" key="5">
    <source>
        <dbReference type="Pfam" id="PF04335"/>
    </source>
</evidence>